<dbReference type="InterPro" id="IPR041382">
    <property type="entry name" value="SH3_16"/>
</dbReference>
<keyword evidence="9" id="KW-1185">Reference proteome</keyword>
<dbReference type="PATRIC" id="fig|797209.4.peg.617"/>
<protein>
    <submittedName>
        <fullName evidence="6">NLP/P60 protein</fullName>
    </submittedName>
    <submittedName>
        <fullName evidence="7">SH3 domain-containing protein</fullName>
    </submittedName>
</protein>
<keyword evidence="4" id="KW-0788">Thiol protease</keyword>
<dbReference type="Gene3D" id="3.90.1720.10">
    <property type="entry name" value="endopeptidase domain like (from Nostoc punctiforme)"/>
    <property type="match status" value="1"/>
</dbReference>
<dbReference type="Proteomes" id="UP000184203">
    <property type="component" value="Unassembled WGS sequence"/>
</dbReference>
<evidence type="ECO:0000256" key="4">
    <source>
        <dbReference type="ARBA" id="ARBA00022807"/>
    </source>
</evidence>
<dbReference type="EMBL" id="AEMG01000002">
    <property type="protein sequence ID" value="EFW94109.1"/>
    <property type="molecule type" value="Genomic_DNA"/>
</dbReference>
<evidence type="ECO:0000259" key="5">
    <source>
        <dbReference type="PROSITE" id="PS51935"/>
    </source>
</evidence>
<sequence length="333" mass="36350">MDETEPVEAADRMDPTHRAKLALQCCETRHAPDSRVAVFDVTPAGRESNGDELVLRGSVSTSRHEREACEAVERATGRTTTSDLTVLESLRTEKTVARSVVPVRGDADDEGEQVTQVLYGARVAVFDRDGDWARVFTPDGYLGWVDVDALAEMEVEDANAVVARDTTTTEGETVYAGTPCKVEDDTETTAVFRTGERVASADGAIQRPPENPTGDDIVEIAREYLGTEYDWGGMTSDGIDCSGLVWISYRINGLVLPRDADQQRAMGESVERDDLRPGDLLFFPGHVAISLGGDEYVHAYGGAEAVVINSLDPESDSYIPDLDEKFELARRLI</sequence>
<dbReference type="PROSITE" id="PS51935">
    <property type="entry name" value="NLPC_P60"/>
    <property type="match status" value="1"/>
</dbReference>
<dbReference type="Pfam" id="PF00877">
    <property type="entry name" value="NLPC_P60"/>
    <property type="match status" value="1"/>
</dbReference>
<name>E7QPE8_HALPU</name>
<dbReference type="InterPro" id="IPR000064">
    <property type="entry name" value="NLP_P60_dom"/>
</dbReference>
<dbReference type="Pfam" id="PF18348">
    <property type="entry name" value="SH3_16"/>
    <property type="match status" value="1"/>
</dbReference>
<dbReference type="STRING" id="797209.GCA_000376445_01588"/>
<comment type="similarity">
    <text evidence="1">Belongs to the peptidase C40 family.</text>
</comment>
<feature type="domain" description="NlpC/P60" evidence="5">
    <location>
        <begin position="211"/>
        <end position="333"/>
    </location>
</feature>
<dbReference type="InterPro" id="IPR038765">
    <property type="entry name" value="Papain-like_cys_pep_sf"/>
</dbReference>
<proteinExistence type="inferred from homology"/>
<dbReference type="Proteomes" id="UP000003751">
    <property type="component" value="Unassembled WGS sequence"/>
</dbReference>
<reference evidence="9" key="3">
    <citation type="submission" date="2016-11" db="EMBL/GenBank/DDBJ databases">
        <authorList>
            <person name="Varghese N."/>
            <person name="Submissions S."/>
        </authorList>
    </citation>
    <scope>NUCLEOTIDE SEQUENCE [LARGE SCALE GENOMIC DNA]</scope>
    <source>
        <strain evidence="9">DX253</strain>
    </source>
</reference>
<keyword evidence="3" id="KW-0378">Hydrolase</keyword>
<dbReference type="OrthoDB" id="346441at2157"/>
<evidence type="ECO:0000256" key="3">
    <source>
        <dbReference type="ARBA" id="ARBA00022801"/>
    </source>
</evidence>
<dbReference type="RefSeq" id="WP_007976937.1">
    <property type="nucleotide sequence ID" value="NZ_AEMG01000002.1"/>
</dbReference>
<dbReference type="PANTHER" id="PTHR47053">
    <property type="entry name" value="MUREIN DD-ENDOPEPTIDASE MEPH-RELATED"/>
    <property type="match status" value="1"/>
</dbReference>
<dbReference type="GO" id="GO:0008234">
    <property type="term" value="F:cysteine-type peptidase activity"/>
    <property type="evidence" value="ECO:0007669"/>
    <property type="project" value="UniProtKB-KW"/>
</dbReference>
<evidence type="ECO:0000313" key="6">
    <source>
        <dbReference type="EMBL" id="EFW94109.1"/>
    </source>
</evidence>
<dbReference type="InterPro" id="IPR051202">
    <property type="entry name" value="Peptidase_C40"/>
</dbReference>
<reference evidence="7" key="2">
    <citation type="submission" date="2016-11" db="EMBL/GenBank/DDBJ databases">
        <authorList>
            <person name="Jaros S."/>
            <person name="Januszkiewicz K."/>
            <person name="Wedrychowicz H."/>
        </authorList>
    </citation>
    <scope>NUCLEOTIDE SEQUENCE [LARGE SCALE GENOMIC DNA]</scope>
    <source>
        <strain evidence="7">DX253</strain>
    </source>
</reference>
<evidence type="ECO:0000313" key="8">
    <source>
        <dbReference type="Proteomes" id="UP000003751"/>
    </source>
</evidence>
<reference evidence="6 8" key="1">
    <citation type="journal article" date="2014" name="ISME J.">
        <title>Trehalose/2-sulfotrehalose biosynthesis and glycine-betaine uptake are widely spread mechanisms for osmoadaptation in the Halobacteriales.</title>
        <authorList>
            <person name="Youssef N.H."/>
            <person name="Savage-Ashlock K.N."/>
            <person name="McCully A.L."/>
            <person name="Luedtke B."/>
            <person name="Shaw E.I."/>
            <person name="Hoff W.D."/>
            <person name="Elshahed M.S."/>
        </authorList>
    </citation>
    <scope>NUCLEOTIDE SEQUENCE [LARGE SCALE GENOMIC DNA]</scope>
    <source>
        <strain evidence="6 8">DX253</strain>
    </source>
</reference>
<dbReference type="AlphaFoldDB" id="E7QPE8"/>
<dbReference type="EMBL" id="FRAN01000002">
    <property type="protein sequence ID" value="SHK61494.1"/>
    <property type="molecule type" value="Genomic_DNA"/>
</dbReference>
<evidence type="ECO:0000256" key="2">
    <source>
        <dbReference type="ARBA" id="ARBA00022670"/>
    </source>
</evidence>
<accession>E7QPE8</accession>
<dbReference type="eggNOG" id="ENOG502N59G">
    <property type="taxonomic scope" value="Archaea"/>
</dbReference>
<dbReference type="GO" id="GO:0006508">
    <property type="term" value="P:proteolysis"/>
    <property type="evidence" value="ECO:0007669"/>
    <property type="project" value="UniProtKB-KW"/>
</dbReference>
<organism evidence="6 8">
    <name type="scientific">Haladaptatus paucihalophilus DX253</name>
    <dbReference type="NCBI Taxonomy" id="797209"/>
    <lineage>
        <taxon>Archaea</taxon>
        <taxon>Methanobacteriati</taxon>
        <taxon>Methanobacteriota</taxon>
        <taxon>Stenosarchaea group</taxon>
        <taxon>Halobacteria</taxon>
        <taxon>Halobacteriales</taxon>
        <taxon>Haladaptataceae</taxon>
        <taxon>Haladaptatus</taxon>
    </lineage>
</organism>
<evidence type="ECO:0000256" key="1">
    <source>
        <dbReference type="ARBA" id="ARBA00007074"/>
    </source>
</evidence>
<dbReference type="Gene3D" id="2.30.30.40">
    <property type="entry name" value="SH3 Domains"/>
    <property type="match status" value="1"/>
</dbReference>
<gene>
    <name evidence="7" type="ORF">SAMN05444342_1859</name>
    <name evidence="6" type="ORF">ZOD2009_03160</name>
</gene>
<dbReference type="SUPFAM" id="SSF54001">
    <property type="entry name" value="Cysteine proteinases"/>
    <property type="match status" value="1"/>
</dbReference>
<evidence type="ECO:0000313" key="9">
    <source>
        <dbReference type="Proteomes" id="UP000184203"/>
    </source>
</evidence>
<dbReference type="PANTHER" id="PTHR47053:SF1">
    <property type="entry name" value="MUREIN DD-ENDOPEPTIDASE MEPH-RELATED"/>
    <property type="match status" value="1"/>
</dbReference>
<keyword evidence="2" id="KW-0645">Protease</keyword>
<evidence type="ECO:0000313" key="7">
    <source>
        <dbReference type="EMBL" id="SHK61494.1"/>
    </source>
</evidence>